<protein>
    <submittedName>
        <fullName evidence="1">Uncharacterized protein</fullName>
    </submittedName>
</protein>
<accession>A0A0A8YII0</accession>
<dbReference type="AlphaFoldDB" id="A0A0A8YII0"/>
<dbReference type="EMBL" id="GBRH01272605">
    <property type="protein sequence ID" value="JAD25290.1"/>
    <property type="molecule type" value="Transcribed_RNA"/>
</dbReference>
<evidence type="ECO:0000313" key="1">
    <source>
        <dbReference type="EMBL" id="JAD25290.1"/>
    </source>
</evidence>
<proteinExistence type="predicted"/>
<sequence>MFACDNPKSASSHSDIQINVHIHTTFPPLHKY</sequence>
<reference evidence="1" key="2">
    <citation type="journal article" date="2015" name="Data Brief">
        <title>Shoot transcriptome of the giant reed, Arundo donax.</title>
        <authorList>
            <person name="Barrero R.A."/>
            <person name="Guerrero F.D."/>
            <person name="Moolhuijzen P."/>
            <person name="Goolsby J.A."/>
            <person name="Tidwell J."/>
            <person name="Bellgard S.E."/>
            <person name="Bellgard M.I."/>
        </authorList>
    </citation>
    <scope>NUCLEOTIDE SEQUENCE</scope>
    <source>
        <tissue evidence="1">Shoot tissue taken approximately 20 cm above the soil surface</tissue>
    </source>
</reference>
<organism evidence="1">
    <name type="scientific">Arundo donax</name>
    <name type="common">Giant reed</name>
    <name type="synonym">Donax arundinaceus</name>
    <dbReference type="NCBI Taxonomy" id="35708"/>
    <lineage>
        <taxon>Eukaryota</taxon>
        <taxon>Viridiplantae</taxon>
        <taxon>Streptophyta</taxon>
        <taxon>Embryophyta</taxon>
        <taxon>Tracheophyta</taxon>
        <taxon>Spermatophyta</taxon>
        <taxon>Magnoliopsida</taxon>
        <taxon>Liliopsida</taxon>
        <taxon>Poales</taxon>
        <taxon>Poaceae</taxon>
        <taxon>PACMAD clade</taxon>
        <taxon>Arundinoideae</taxon>
        <taxon>Arundineae</taxon>
        <taxon>Arundo</taxon>
    </lineage>
</organism>
<name>A0A0A8YII0_ARUDO</name>
<reference evidence="1" key="1">
    <citation type="submission" date="2014-09" db="EMBL/GenBank/DDBJ databases">
        <authorList>
            <person name="Magalhaes I.L.F."/>
            <person name="Oliveira U."/>
            <person name="Santos F.R."/>
            <person name="Vidigal T.H.D.A."/>
            <person name="Brescovit A.D."/>
            <person name="Santos A.J."/>
        </authorList>
    </citation>
    <scope>NUCLEOTIDE SEQUENCE</scope>
    <source>
        <tissue evidence="1">Shoot tissue taken approximately 20 cm above the soil surface</tissue>
    </source>
</reference>